<keyword evidence="2" id="KW-1185">Reference proteome</keyword>
<sequence>MDALFEQFDDASHAAISKFKTDYIKMVERQSRELEFDNVDDSSLDQPQNIVFRIEHPPSSFPFSHFDNVNLISYPSPNIDQASKIGSQLMVTVNYENHLNVIQFFNHSTIFSLNSFYTLLDVRTYEAVKIKSFVEMKPTTHTQPRSPDFRLFVLILYKSRFPQFMGSSDQILTYAFDGFTTKEPSNRMVSELTPLSSAGSALVAENVIGGGALFMDFDVIFHDAKYYMALISYTSDSNTNYQLRLHSLRDTYFDFITLHHGEYIYNANRVKLARLNSGIYFICSYARNELVSRSLNGHAANALNIFKYEVQITSNNGKQEHIEHKINKYATVQNETFIGNVKGLFHMNDVEDYFFVVKKDSIVVYWWDGMTLIYFDTIVERELVRSFGLAKMDKIIPLIVSSDGQELTIHYKEFDQFTTKKYRNVPIPDGYELKKIQVFSWADKYYVWTLFHQFDYFPDATGQQSRKRLVSFGKISHVTLDEPEDSGSFRTYMQCMANLRSRLADGIKRSANLSTIAQQLLVISPTRPEVNVDVYVDEIMRSQKAPPALNLVIPNSNIVEGKSIEGMINSTMGRLTHIREYMWSNVMMRSINQTIISPVEYQNEVSINNQLIISQVNDLNFRLNDIPLEVYESNTLKIVGNQMMEYINGGEIVFKNGLIVNELNVDNVNGRNIRNAVLAVQPFITQSITGDHRFKHLELVNGTTSPIINNVRLTELFQDTPEIVQLMRSSKSFTNLTIENISTDSSFNGWNMKIFESQAIWLDNDHITTQNFPGNSLEFVGGVYAPKMKIGGKINQRLDLTKFSKNVARSYQELILQGPIYIANRANVWKDLTYSGLVNGNLDFLRDVILLNWDQDFTSTSNGSRLEFDSFVSMKNVSTGLLNGFIQTEQFVLRQDLLNSSLYSSSQRSTLTHKGWLNNLYVNNDVTLGEGITINGVDISDLYRKLDSVTAFNTPLQVDQIEIGGSLQATNFNGYSSELVHRIASTRLSKTIPQTINIPISYSQILTKNLIFNVTGSGRHFPKDYINQSEALISDINIYGRKWFTGHVKVGKIELGPLGRINGHKISQLYEAMVKNDTSFGLNKTEDIYGKKRFGTLVVKGNIFVDDGMMNDCFIDKAVTIDREQRIMKSFSFKHIVVDHSSFLNIIDLRIINSLSGHNFQNFLDEVVIFGEGHNLRPIDLRNKNFGFGINLFEFIPGNGTFGGIRIGQLMQSALMIDSGVHQVTSSIYFNNAFFEKIEYFKSIGQLERKMFENAILKSSNPIKIDPWKTFHKDIFARKSTSLGGYINQLNLTHVVHNTLMRYGDQTVYSKHIFLRPVHFVNVHIHPHVLLNDRRFEEIVRLDQTDIWFNNDIIFEKLNQIEQLTVHGYVDQCNLTVIKQDAIRRKPDSTFDLHVSYVVPWMHVKQNVILPKIVNEQLNFIGHIALVNDLRPIVGELTFQTDLVTERLIVNNKINEVNVTELLHDSVYSHIPSVITGHKTFMKPLKIYGFVRQHESPGSPKMAQLRVGHINQVNVSHLLTTTVMTDKAYYPISGNKNFFGTIRFVGPIRVRTLNNAPVPQGYYLRNTDELITGETYFTKRILVNQNLRARMVNNFNLTQFVMNCFFLVPPKIPLVREVDHSEVVTSVLTFIDGIHIKNLTIHHKINDIPVSDILHRDSNAKVYGYKVFEKPIVVRGNLDIGTVNSIDFDADLKRQWIDTRDHSIPINITGQIVLRKPTNVDHLKITDRINNFRFDQIDKNYFENLNHGIVRVNRTIDDEIKNLDRIERSVEEHSRVDYLDDLNYFSMVQHFHEPIEAFHPVSYFSALSSTGIPFYQTESLLIEKIRRLSPYCSQYVTNYYETFATHPNSRSSKRLNEVNLSHFGILPSNLNMRSVMINSISAKFADDSAIIHSIRPHRCVDNQSLAYDHRIGFFYGRYFPKYHLPLLEFNLQRSAILNVKMFSTIQRNLRYLVVLSEDYQIKLYKVDLKVGKFEKIQNIAKNVIDFDLIELPTKANQSSILLSMIYNSQNDPLQPQLMRWTGISSNQFQIYPNYQLNSLIDGFLLKTKFIQNGFGIFLLQAIGERTYFDEFSQCEKLPKGFETERSHIDIWQWSIDGRLEHWQRFAPHSIGSVRAIESVQVGHMWYLFTLVGNHLETFQYRGYNRFESIHRYYIQHANSLTSYWNDNNLYLAIGSSIPNRSQLLAAVLRSFGEENHLINANNWYEALEQMKQFNNAKEINHRNI</sequence>
<accession>A0A9Q0MA40</accession>
<dbReference type="OMA" id="IDVYWWD"/>
<gene>
    <name evidence="1" type="ORF">RDWZM_000575</name>
</gene>
<protein>
    <submittedName>
        <fullName evidence="1">Uncharacterized protein</fullName>
    </submittedName>
</protein>
<organism evidence="1 2">
    <name type="scientific">Blomia tropicalis</name>
    <name type="common">Mite</name>
    <dbReference type="NCBI Taxonomy" id="40697"/>
    <lineage>
        <taxon>Eukaryota</taxon>
        <taxon>Metazoa</taxon>
        <taxon>Ecdysozoa</taxon>
        <taxon>Arthropoda</taxon>
        <taxon>Chelicerata</taxon>
        <taxon>Arachnida</taxon>
        <taxon>Acari</taxon>
        <taxon>Acariformes</taxon>
        <taxon>Sarcoptiformes</taxon>
        <taxon>Astigmata</taxon>
        <taxon>Glycyphagoidea</taxon>
        <taxon>Echimyopodidae</taxon>
        <taxon>Blomia</taxon>
    </lineage>
</organism>
<dbReference type="EMBL" id="JAPWDV010000001">
    <property type="protein sequence ID" value="KAJ6222030.1"/>
    <property type="molecule type" value="Genomic_DNA"/>
</dbReference>
<dbReference type="Proteomes" id="UP001142055">
    <property type="component" value="Chromosome 1"/>
</dbReference>
<comment type="caution">
    <text evidence="1">The sequence shown here is derived from an EMBL/GenBank/DDBJ whole genome shotgun (WGS) entry which is preliminary data.</text>
</comment>
<name>A0A9Q0MA40_BLOTA</name>
<reference evidence="1" key="1">
    <citation type="submission" date="2022-12" db="EMBL/GenBank/DDBJ databases">
        <title>Genome assemblies of Blomia tropicalis.</title>
        <authorList>
            <person name="Cui Y."/>
        </authorList>
    </citation>
    <scope>NUCLEOTIDE SEQUENCE</scope>
    <source>
        <tissue evidence="1">Adult mites</tissue>
    </source>
</reference>
<evidence type="ECO:0000313" key="2">
    <source>
        <dbReference type="Proteomes" id="UP001142055"/>
    </source>
</evidence>
<evidence type="ECO:0000313" key="1">
    <source>
        <dbReference type="EMBL" id="KAJ6222030.1"/>
    </source>
</evidence>
<proteinExistence type="predicted"/>